<protein>
    <submittedName>
        <fullName evidence="1">Uncharacterized protein</fullName>
    </submittedName>
</protein>
<dbReference type="AlphaFoldDB" id="A0AAD8ED30"/>
<keyword evidence="2" id="KW-1185">Reference proteome</keyword>
<dbReference type="EMBL" id="JASPKZ010007277">
    <property type="protein sequence ID" value="KAJ9585389.1"/>
    <property type="molecule type" value="Genomic_DNA"/>
</dbReference>
<reference evidence="1" key="1">
    <citation type="journal article" date="2023" name="IScience">
        <title>Live-bearing cockroach genome reveals convergent evolutionary mechanisms linked to viviparity in insects and beyond.</title>
        <authorList>
            <person name="Fouks B."/>
            <person name="Harrison M.C."/>
            <person name="Mikhailova A.A."/>
            <person name="Marchal E."/>
            <person name="English S."/>
            <person name="Carruthers M."/>
            <person name="Jennings E.C."/>
            <person name="Chiamaka E.L."/>
            <person name="Frigard R.A."/>
            <person name="Pippel M."/>
            <person name="Attardo G.M."/>
            <person name="Benoit J.B."/>
            <person name="Bornberg-Bauer E."/>
            <person name="Tobe S.S."/>
        </authorList>
    </citation>
    <scope>NUCLEOTIDE SEQUENCE</scope>
    <source>
        <strain evidence="1">Stay&amp;Tobe</strain>
    </source>
</reference>
<name>A0AAD8ED30_DIPPU</name>
<organism evidence="1 2">
    <name type="scientific">Diploptera punctata</name>
    <name type="common">Pacific beetle cockroach</name>
    <dbReference type="NCBI Taxonomy" id="6984"/>
    <lineage>
        <taxon>Eukaryota</taxon>
        <taxon>Metazoa</taxon>
        <taxon>Ecdysozoa</taxon>
        <taxon>Arthropoda</taxon>
        <taxon>Hexapoda</taxon>
        <taxon>Insecta</taxon>
        <taxon>Pterygota</taxon>
        <taxon>Neoptera</taxon>
        <taxon>Polyneoptera</taxon>
        <taxon>Dictyoptera</taxon>
        <taxon>Blattodea</taxon>
        <taxon>Blaberoidea</taxon>
        <taxon>Blaberidae</taxon>
        <taxon>Diplopterinae</taxon>
        <taxon>Diploptera</taxon>
    </lineage>
</organism>
<feature type="non-terminal residue" evidence="1">
    <location>
        <position position="134"/>
    </location>
</feature>
<accession>A0AAD8ED30</accession>
<evidence type="ECO:0000313" key="1">
    <source>
        <dbReference type="EMBL" id="KAJ9585389.1"/>
    </source>
</evidence>
<sequence length="134" mass="15715">IILRIINICYTTLIQYTLQISVRLLNLINYLTIWYHATTSYESEMESQSFENIIPDFRTLKSVCSYQLIIFLPLNLNCLFADAHSEGTIFAVFAHGGRIQLRQLYTLYQFMTWSPLQFICFALQCQLMENLLIV</sequence>
<reference evidence="1" key="2">
    <citation type="submission" date="2023-05" db="EMBL/GenBank/DDBJ databases">
        <authorList>
            <person name="Fouks B."/>
        </authorList>
    </citation>
    <scope>NUCLEOTIDE SEQUENCE</scope>
    <source>
        <strain evidence="1">Stay&amp;Tobe</strain>
        <tissue evidence="1">Testes</tissue>
    </source>
</reference>
<feature type="non-terminal residue" evidence="1">
    <location>
        <position position="1"/>
    </location>
</feature>
<proteinExistence type="predicted"/>
<comment type="caution">
    <text evidence="1">The sequence shown here is derived from an EMBL/GenBank/DDBJ whole genome shotgun (WGS) entry which is preliminary data.</text>
</comment>
<evidence type="ECO:0000313" key="2">
    <source>
        <dbReference type="Proteomes" id="UP001233999"/>
    </source>
</evidence>
<gene>
    <name evidence="1" type="ORF">L9F63_002821</name>
</gene>
<dbReference type="Proteomes" id="UP001233999">
    <property type="component" value="Unassembled WGS sequence"/>
</dbReference>